<dbReference type="PANTHER" id="PTHR12802:SF146">
    <property type="entry name" value="PROTEIN REVEILLE 3"/>
    <property type="match status" value="1"/>
</dbReference>
<reference evidence="2" key="1">
    <citation type="submission" date="2023-07" db="EMBL/GenBank/DDBJ databases">
        <title>A chromosome-level genome assembly of Lolium multiflorum.</title>
        <authorList>
            <person name="Chen Y."/>
            <person name="Copetti D."/>
            <person name="Kolliker R."/>
            <person name="Studer B."/>
        </authorList>
    </citation>
    <scope>NUCLEOTIDE SEQUENCE</scope>
    <source>
        <strain evidence="2">02402/16</strain>
        <tissue evidence="2">Leaf</tissue>
    </source>
</reference>
<evidence type="ECO:0000313" key="3">
    <source>
        <dbReference type="Proteomes" id="UP001231189"/>
    </source>
</evidence>
<evidence type="ECO:0008006" key="4">
    <source>
        <dbReference type="Google" id="ProtNLM"/>
    </source>
</evidence>
<dbReference type="AlphaFoldDB" id="A0AAD8VJ71"/>
<sequence>MLKSKIYRRNRLCTWAPKDNIHLQAACLLKPEDSAAKGFDLYFCLKMWFDRDWKKIEAFVGSKTVIQIRSHAQTRANTCEKKGIMAMDQNTRSRRNCPDSFEPLAPASSPTFNVMLAK</sequence>
<evidence type="ECO:0000313" key="2">
    <source>
        <dbReference type="EMBL" id="KAK1606723.1"/>
    </source>
</evidence>
<dbReference type="Proteomes" id="UP001231189">
    <property type="component" value="Unassembled WGS sequence"/>
</dbReference>
<protein>
    <recommendedName>
        <fullName evidence="4">MYB transcription factor</fullName>
    </recommendedName>
</protein>
<evidence type="ECO:0000256" key="1">
    <source>
        <dbReference type="ARBA" id="ARBA00023242"/>
    </source>
</evidence>
<dbReference type="Gene3D" id="1.10.10.60">
    <property type="entry name" value="Homeodomain-like"/>
    <property type="match status" value="1"/>
</dbReference>
<comment type="caution">
    <text evidence="2">The sequence shown here is derived from an EMBL/GenBank/DDBJ whole genome shotgun (WGS) entry which is preliminary data.</text>
</comment>
<dbReference type="EMBL" id="JAUUTY010000007">
    <property type="protein sequence ID" value="KAK1606723.1"/>
    <property type="molecule type" value="Genomic_DNA"/>
</dbReference>
<name>A0AAD8VJ71_LOLMU</name>
<keyword evidence="3" id="KW-1185">Reference proteome</keyword>
<accession>A0AAD8VJ71</accession>
<dbReference type="PANTHER" id="PTHR12802">
    <property type="entry name" value="SWI/SNF COMPLEX-RELATED"/>
    <property type="match status" value="1"/>
</dbReference>
<gene>
    <name evidence="2" type="ORF">QYE76_030396</name>
</gene>
<proteinExistence type="predicted"/>
<organism evidence="2 3">
    <name type="scientific">Lolium multiflorum</name>
    <name type="common">Italian ryegrass</name>
    <name type="synonym">Lolium perenne subsp. multiflorum</name>
    <dbReference type="NCBI Taxonomy" id="4521"/>
    <lineage>
        <taxon>Eukaryota</taxon>
        <taxon>Viridiplantae</taxon>
        <taxon>Streptophyta</taxon>
        <taxon>Embryophyta</taxon>
        <taxon>Tracheophyta</taxon>
        <taxon>Spermatophyta</taxon>
        <taxon>Magnoliopsida</taxon>
        <taxon>Liliopsida</taxon>
        <taxon>Poales</taxon>
        <taxon>Poaceae</taxon>
        <taxon>BOP clade</taxon>
        <taxon>Pooideae</taxon>
        <taxon>Poodae</taxon>
        <taxon>Poeae</taxon>
        <taxon>Poeae Chloroplast Group 2 (Poeae type)</taxon>
        <taxon>Loliodinae</taxon>
        <taxon>Loliinae</taxon>
        <taxon>Lolium</taxon>
    </lineage>
</organism>
<keyword evidence="1" id="KW-0539">Nucleus</keyword>